<sequence>MNRKHVLFTVVGLLASFASHASIITFDELSNGEIVNGQYQLSHGVSIDGTNVRLDQNNLAVAFDTSLINTQDPDLESPFSNINQPNLGVSNPGNVLIIHENPSSCDGLVCKNPDDEGRRPAGYFTINFSSAVYLESIDFFDIELAENGYTPQNAIHLFDAQNNEIFPTDFYTPHTGGDNTWDRLNFEVAEVASMRIHLNGSGAIDNIRFSVPEPGSIALFALACFGLVARRLK</sequence>
<dbReference type="NCBIfam" id="TIGR02595">
    <property type="entry name" value="PEP_CTERM"/>
    <property type="match status" value="1"/>
</dbReference>
<dbReference type="Proteomes" id="UP001310248">
    <property type="component" value="Unassembled WGS sequence"/>
</dbReference>
<dbReference type="Pfam" id="PF07589">
    <property type="entry name" value="PEP-CTERM"/>
    <property type="match status" value="1"/>
</dbReference>
<organism evidence="3 4">
    <name type="scientific">Agarivorans aestuarii</name>
    <dbReference type="NCBI Taxonomy" id="1563703"/>
    <lineage>
        <taxon>Bacteria</taxon>
        <taxon>Pseudomonadati</taxon>
        <taxon>Pseudomonadota</taxon>
        <taxon>Gammaproteobacteria</taxon>
        <taxon>Alteromonadales</taxon>
        <taxon>Alteromonadaceae</taxon>
        <taxon>Agarivorans</taxon>
    </lineage>
</organism>
<dbReference type="InterPro" id="IPR013424">
    <property type="entry name" value="Ice-binding_C"/>
</dbReference>
<dbReference type="EMBL" id="JAYDYW010000005">
    <property type="protein sequence ID" value="MEE1673483.1"/>
    <property type="molecule type" value="Genomic_DNA"/>
</dbReference>
<feature type="chain" id="PRO_5045648257" evidence="1">
    <location>
        <begin position="22"/>
        <end position="233"/>
    </location>
</feature>
<comment type="caution">
    <text evidence="3">The sequence shown here is derived from an EMBL/GenBank/DDBJ whole genome shotgun (WGS) entry which is preliminary data.</text>
</comment>
<name>A0ABU7G257_9ALTE</name>
<keyword evidence="1" id="KW-0732">Signal</keyword>
<evidence type="ECO:0000256" key="1">
    <source>
        <dbReference type="SAM" id="SignalP"/>
    </source>
</evidence>
<accession>A0ABU7G257</accession>
<protein>
    <submittedName>
        <fullName evidence="3">PEP-CTERM sorting domain-containing protein</fullName>
    </submittedName>
</protein>
<evidence type="ECO:0000259" key="2">
    <source>
        <dbReference type="Pfam" id="PF07589"/>
    </source>
</evidence>
<gene>
    <name evidence="3" type="ORF">SNR37_002906</name>
</gene>
<reference evidence="4" key="1">
    <citation type="submission" date="2023-07" db="EMBL/GenBank/DDBJ databases">
        <title>Draft genome sequence of Agarivorans aestuarii strain ZMCS4, a CAZymes producing bacteria isolated from the marine brown algae Clodostephus spongiosus.</title>
        <authorList>
            <person name="Lorente B."/>
            <person name="Cabral C."/>
            <person name="Frias J."/>
            <person name="Faria J."/>
            <person name="Toubarro D."/>
        </authorList>
    </citation>
    <scope>NUCLEOTIDE SEQUENCE [LARGE SCALE GENOMIC DNA]</scope>
    <source>
        <strain evidence="4">ZMCS4</strain>
    </source>
</reference>
<proteinExistence type="predicted"/>
<keyword evidence="4" id="KW-1185">Reference proteome</keyword>
<evidence type="ECO:0000313" key="4">
    <source>
        <dbReference type="Proteomes" id="UP001310248"/>
    </source>
</evidence>
<dbReference type="RefSeq" id="WP_329774775.1">
    <property type="nucleotide sequence ID" value="NZ_JAYDYW010000005.1"/>
</dbReference>
<feature type="signal peptide" evidence="1">
    <location>
        <begin position="1"/>
        <end position="21"/>
    </location>
</feature>
<evidence type="ECO:0000313" key="3">
    <source>
        <dbReference type="EMBL" id="MEE1673483.1"/>
    </source>
</evidence>
<feature type="domain" description="Ice-binding protein C-terminal" evidence="2">
    <location>
        <begin position="210"/>
        <end position="231"/>
    </location>
</feature>